<dbReference type="AlphaFoldDB" id="A0A3P7S3U5"/>
<proteinExistence type="predicted"/>
<protein>
    <submittedName>
        <fullName evidence="1">Uncharacterized protein</fullName>
    </submittedName>
</protein>
<evidence type="ECO:0000313" key="1">
    <source>
        <dbReference type="EMBL" id="VDN49292.1"/>
    </source>
</evidence>
<gene>
    <name evidence="1" type="ORF">PATL70BA_3363</name>
</gene>
<name>A0A3P7S3U5_9FIRM</name>
<keyword evidence="2" id="KW-1185">Reference proteome</keyword>
<dbReference type="Proteomes" id="UP000279029">
    <property type="component" value="Chromosome"/>
</dbReference>
<accession>A0A3P7S3U5</accession>
<evidence type="ECO:0000313" key="2">
    <source>
        <dbReference type="Proteomes" id="UP000279029"/>
    </source>
</evidence>
<dbReference type="KEGG" id="cbar:PATL70BA_3363"/>
<dbReference type="EMBL" id="LR130778">
    <property type="protein sequence ID" value="VDN49292.1"/>
    <property type="molecule type" value="Genomic_DNA"/>
</dbReference>
<sequence length="57" mass="6246">MLIPAIVVSALIPFTYKIYRKSLNGTINKLVFKGELIMKSICVMTFMVATGAHGVSK</sequence>
<reference evidence="1 2" key="1">
    <citation type="submission" date="2018-09" db="EMBL/GenBank/DDBJ databases">
        <authorList>
            <person name="Postec A."/>
        </authorList>
    </citation>
    <scope>NUCLEOTIDE SEQUENCE [LARGE SCALE GENOMIC DNA]</scope>
    <source>
        <strain evidence="1">70B-A</strain>
    </source>
</reference>
<organism evidence="1 2">
    <name type="scientific">Petrocella atlantisensis</name>
    <dbReference type="NCBI Taxonomy" id="2173034"/>
    <lineage>
        <taxon>Bacteria</taxon>
        <taxon>Bacillati</taxon>
        <taxon>Bacillota</taxon>
        <taxon>Clostridia</taxon>
        <taxon>Lachnospirales</taxon>
        <taxon>Vallitaleaceae</taxon>
        <taxon>Petrocella</taxon>
    </lineage>
</organism>